<dbReference type="GO" id="GO:0006995">
    <property type="term" value="P:cellular response to nitrogen starvation"/>
    <property type="evidence" value="ECO:0007669"/>
    <property type="project" value="UniProtKB-ARBA"/>
</dbReference>
<accession>A0A2N9H8Y9</accession>
<dbReference type="GO" id="GO:1901371">
    <property type="term" value="P:regulation of leaf morphogenesis"/>
    <property type="evidence" value="ECO:0007669"/>
    <property type="project" value="TreeGrafter"/>
</dbReference>
<organism evidence="9">
    <name type="scientific">Fagus sylvatica</name>
    <name type="common">Beechnut</name>
    <dbReference type="NCBI Taxonomy" id="28930"/>
    <lineage>
        <taxon>Eukaryota</taxon>
        <taxon>Viridiplantae</taxon>
        <taxon>Streptophyta</taxon>
        <taxon>Embryophyta</taxon>
        <taxon>Tracheophyta</taxon>
        <taxon>Spermatophyta</taxon>
        <taxon>Magnoliopsida</taxon>
        <taxon>eudicotyledons</taxon>
        <taxon>Gunneridae</taxon>
        <taxon>Pentapetalae</taxon>
        <taxon>rosids</taxon>
        <taxon>fabids</taxon>
        <taxon>Fagales</taxon>
        <taxon>Fagaceae</taxon>
        <taxon>Fagus</taxon>
    </lineage>
</organism>
<gene>
    <name evidence="9" type="ORF">FSB_LOCUS35936</name>
</gene>
<dbReference type="AlphaFoldDB" id="A0A2N9H8Y9"/>
<evidence type="ECO:0000256" key="2">
    <source>
        <dbReference type="ARBA" id="ARBA00008963"/>
    </source>
</evidence>
<keyword evidence="3" id="KW-0052">Apoplast</keyword>
<sequence>MPMTKLIHVVCAFLLVLILYHEIVILNVEGRQLKSDQACNKCSMHVVVNTWTEAKVDHDHQTTTVSLQSEQKSKMEYVNDFRPTEPGHSPGVGHSVNN</sequence>
<reference evidence="9" key="1">
    <citation type="submission" date="2018-02" db="EMBL/GenBank/DDBJ databases">
        <authorList>
            <person name="Cohen D.B."/>
            <person name="Kent A.D."/>
        </authorList>
    </citation>
    <scope>NUCLEOTIDE SEQUENCE</scope>
</reference>
<protein>
    <submittedName>
        <fullName evidence="9">Uncharacterized protein</fullName>
    </submittedName>
</protein>
<evidence type="ECO:0000313" key="9">
    <source>
        <dbReference type="EMBL" id="SPD08054.1"/>
    </source>
</evidence>
<keyword evidence="8" id="KW-0472">Membrane</keyword>
<name>A0A2N9H8Y9_FAGSY</name>
<feature type="transmembrane region" description="Helical" evidence="8">
    <location>
        <begin position="6"/>
        <end position="28"/>
    </location>
</feature>
<dbReference type="InterPro" id="IPR033250">
    <property type="entry name" value="CEP"/>
</dbReference>
<evidence type="ECO:0000256" key="8">
    <source>
        <dbReference type="SAM" id="Phobius"/>
    </source>
</evidence>
<dbReference type="PANTHER" id="PTHR33348">
    <property type="entry name" value="PRECURSOR OF CEP5"/>
    <property type="match status" value="1"/>
</dbReference>
<evidence type="ECO:0000256" key="7">
    <source>
        <dbReference type="ARBA" id="ARBA00023278"/>
    </source>
</evidence>
<evidence type="ECO:0000256" key="4">
    <source>
        <dbReference type="ARBA" id="ARBA00022525"/>
    </source>
</evidence>
<dbReference type="EMBL" id="OIVN01003001">
    <property type="protein sequence ID" value="SPD08054.1"/>
    <property type="molecule type" value="Genomic_DNA"/>
</dbReference>
<dbReference type="GO" id="GO:1902025">
    <property type="term" value="P:nitrate import"/>
    <property type="evidence" value="ECO:0007669"/>
    <property type="project" value="TreeGrafter"/>
</dbReference>
<comment type="similarity">
    <text evidence="2">Belongs to the C-terminally encoded plant signaling peptide (CEP) family.</text>
</comment>
<keyword evidence="5" id="KW-0372">Hormone</keyword>
<dbReference type="GO" id="GO:0048046">
    <property type="term" value="C:apoplast"/>
    <property type="evidence" value="ECO:0007669"/>
    <property type="project" value="UniProtKB-SubCell"/>
</dbReference>
<comment type="subcellular location">
    <subcellularLocation>
        <location evidence="1">Secreted</location>
        <location evidence="1">Extracellular space</location>
        <location evidence="1">Apoplast</location>
    </subcellularLocation>
</comment>
<evidence type="ECO:0000256" key="1">
    <source>
        <dbReference type="ARBA" id="ARBA00004271"/>
    </source>
</evidence>
<evidence type="ECO:0000256" key="5">
    <source>
        <dbReference type="ARBA" id="ARBA00022702"/>
    </source>
</evidence>
<evidence type="ECO:0000256" key="3">
    <source>
        <dbReference type="ARBA" id="ARBA00022523"/>
    </source>
</evidence>
<keyword evidence="8" id="KW-1133">Transmembrane helix</keyword>
<keyword evidence="8" id="KW-0812">Transmembrane</keyword>
<dbReference type="GO" id="GO:0048364">
    <property type="term" value="P:root development"/>
    <property type="evidence" value="ECO:0007669"/>
    <property type="project" value="InterPro"/>
</dbReference>
<dbReference type="GO" id="GO:0005179">
    <property type="term" value="F:hormone activity"/>
    <property type="evidence" value="ECO:0007669"/>
    <property type="project" value="UniProtKB-KW"/>
</dbReference>
<keyword evidence="4" id="KW-0964">Secreted</keyword>
<dbReference type="GO" id="GO:2000280">
    <property type="term" value="P:regulation of root development"/>
    <property type="evidence" value="ECO:0007669"/>
    <property type="project" value="TreeGrafter"/>
</dbReference>
<proteinExistence type="inferred from homology"/>
<dbReference type="PANTHER" id="PTHR33348:SF7">
    <property type="entry name" value="PRECURSOR OF CEP11-RELATED"/>
    <property type="match status" value="1"/>
</dbReference>
<keyword evidence="6" id="KW-0732">Signal</keyword>
<keyword evidence="7" id="KW-0379">Hydroxylation</keyword>
<evidence type="ECO:0000256" key="6">
    <source>
        <dbReference type="ARBA" id="ARBA00022729"/>
    </source>
</evidence>